<accession>S9QBH0</accession>
<evidence type="ECO:0000313" key="3">
    <source>
        <dbReference type="Proteomes" id="UP000015347"/>
    </source>
</evidence>
<dbReference type="Pfam" id="PF10005">
    <property type="entry name" value="Zn_ribbon_DZR_6"/>
    <property type="match status" value="1"/>
</dbReference>
<dbReference type="STRING" id="1123237.Salmuc_04343"/>
<sequence length="336" mass="37504">MLQAVTRKGFWSADDMQIFSCPNCGAPLYFHNTGCTCGQQVSFDPDAQSMQLAGALCANRGDIGCNWVAETDGLCRACAMTETLPDLREPDNLPLWETSERAKRWMLANLARWGWFTPADTGARPVFRMLSENTAVGQDEVIMGHANGLITINVTEASDAVLAERQEQFGELYRTMLGHMRHEVAHFLQLRLLEQHGFAEAFRALFGDEREDYGAALQAHYANPKPADDWHITSYATAHPHEDWAETIAHLLHLVDLLDSAAAADLALPDGPPHGYDAYAEQDTERQIALAIDLSIAMNHVNRAMDLPDLYPFVLTQGVRKKLAFAHEWLRRDGRS</sequence>
<comment type="caution">
    <text evidence="2">The sequence shown here is derived from an EMBL/GenBank/DDBJ whole genome shotgun (WGS) entry which is preliminary data.</text>
</comment>
<feature type="domain" description="Zinc-ribbon" evidence="1">
    <location>
        <begin position="19"/>
        <end position="51"/>
    </location>
</feature>
<organism evidence="2 3">
    <name type="scientific">Salipiger mucosus DSM 16094</name>
    <dbReference type="NCBI Taxonomy" id="1123237"/>
    <lineage>
        <taxon>Bacteria</taxon>
        <taxon>Pseudomonadati</taxon>
        <taxon>Pseudomonadota</taxon>
        <taxon>Alphaproteobacteria</taxon>
        <taxon>Rhodobacterales</taxon>
        <taxon>Roseobacteraceae</taxon>
        <taxon>Salipiger</taxon>
    </lineage>
</organism>
<dbReference type="eggNOG" id="COG4307">
    <property type="taxonomic scope" value="Bacteria"/>
</dbReference>
<dbReference type="AlphaFoldDB" id="S9QBH0"/>
<protein>
    <recommendedName>
        <fullName evidence="1">Zinc-ribbon domain-containing protein</fullName>
    </recommendedName>
</protein>
<dbReference type="InterPro" id="IPR011201">
    <property type="entry name" value="Zinc-ribbon_6_bact"/>
</dbReference>
<dbReference type="InterPro" id="IPR031321">
    <property type="entry name" value="UCP012641"/>
</dbReference>
<dbReference type="EMBL" id="APVH01000038">
    <property type="protein sequence ID" value="EPX78761.1"/>
    <property type="molecule type" value="Genomic_DNA"/>
</dbReference>
<dbReference type="PIRSF" id="PIRSF012641">
    <property type="entry name" value="UCP012641"/>
    <property type="match status" value="1"/>
</dbReference>
<proteinExistence type="predicted"/>
<dbReference type="Gene3D" id="3.40.390.70">
    <property type="match status" value="1"/>
</dbReference>
<name>S9QBH0_9RHOB</name>
<evidence type="ECO:0000313" key="2">
    <source>
        <dbReference type="EMBL" id="EPX78761.1"/>
    </source>
</evidence>
<reference evidence="3" key="1">
    <citation type="journal article" date="2014" name="Stand. Genomic Sci.">
        <title>Genome sequence of the exopolysaccharide-producing Salipiger mucosus type strain (DSM 16094(T)), a moderately halophilic member of the Roseobacter clade.</title>
        <authorList>
            <person name="Riedel T."/>
            <person name="Spring S."/>
            <person name="Fiebig A."/>
            <person name="Petersen J."/>
            <person name="Kyrpides N.C."/>
            <person name="Goker M."/>
            <person name="Klenk H.P."/>
        </authorList>
    </citation>
    <scope>NUCLEOTIDE SEQUENCE [LARGE SCALE GENOMIC DNA]</scope>
    <source>
        <strain evidence="3">DSM 16094</strain>
    </source>
</reference>
<keyword evidence="3" id="KW-1185">Reference proteome</keyword>
<dbReference type="HOGENOM" id="CLU_048114_0_0_5"/>
<dbReference type="Pfam" id="PF15887">
    <property type="entry name" value="Peptidase_Mx"/>
    <property type="match status" value="1"/>
</dbReference>
<dbReference type="Proteomes" id="UP000015347">
    <property type="component" value="Unassembled WGS sequence"/>
</dbReference>
<evidence type="ECO:0000259" key="1">
    <source>
        <dbReference type="Pfam" id="PF10005"/>
    </source>
</evidence>
<gene>
    <name evidence="2" type="ORF">Salmuc_04343</name>
</gene>